<dbReference type="GO" id="GO:0004222">
    <property type="term" value="F:metalloendopeptidase activity"/>
    <property type="evidence" value="ECO:0007669"/>
    <property type="project" value="TreeGrafter"/>
</dbReference>
<keyword evidence="3" id="KW-1185">Reference proteome</keyword>
<sequence length="199" mass="22083">MLRRTPDTLHPVIYFPEETPSPVVDLTETYDREQLRAMTWAIGRYNEVRTQAMYSTPQYDAARRVHMGIDIWAPAGTPVHACAKGVIADCAYHDEPGNYGGTVITRHDTLADAPLWILHGHLARQSAMQHTPGDAIDAGAIIGALGDAHENGGWVPHLHIQLAWHAPKQADYPGVVRLDERAAAVQRYPDPRWVLGPVY</sequence>
<dbReference type="SUPFAM" id="SSF51261">
    <property type="entry name" value="Duplicated hybrid motif"/>
    <property type="match status" value="1"/>
</dbReference>
<proteinExistence type="predicted"/>
<dbReference type="EMBL" id="PDEP01000001">
    <property type="protein sequence ID" value="PEN09416.1"/>
    <property type="molecule type" value="Genomic_DNA"/>
</dbReference>
<dbReference type="PANTHER" id="PTHR21666">
    <property type="entry name" value="PEPTIDASE-RELATED"/>
    <property type="match status" value="1"/>
</dbReference>
<dbReference type="OrthoDB" id="9801052at2"/>
<dbReference type="CDD" id="cd12797">
    <property type="entry name" value="M23_peptidase"/>
    <property type="match status" value="1"/>
</dbReference>
<name>A0A2H3NT71_9BACT</name>
<dbReference type="InterPro" id="IPR011055">
    <property type="entry name" value="Dup_hybrid_motif"/>
</dbReference>
<dbReference type="Gene3D" id="2.70.70.10">
    <property type="entry name" value="Glucose Permease (Domain IIA)"/>
    <property type="match status" value="1"/>
</dbReference>
<evidence type="ECO:0000313" key="3">
    <source>
        <dbReference type="Proteomes" id="UP000221024"/>
    </source>
</evidence>
<comment type="caution">
    <text evidence="2">The sequence shown here is derived from an EMBL/GenBank/DDBJ whole genome shotgun (WGS) entry which is preliminary data.</text>
</comment>
<evidence type="ECO:0000313" key="2">
    <source>
        <dbReference type="EMBL" id="PEN09416.1"/>
    </source>
</evidence>
<dbReference type="InterPro" id="IPR050570">
    <property type="entry name" value="Cell_wall_metabolism_enzyme"/>
</dbReference>
<dbReference type="InterPro" id="IPR016047">
    <property type="entry name" value="M23ase_b-sheet_dom"/>
</dbReference>
<feature type="domain" description="M23ase beta-sheet core" evidence="1">
    <location>
        <begin position="65"/>
        <end position="164"/>
    </location>
</feature>
<dbReference type="Pfam" id="PF01551">
    <property type="entry name" value="Peptidase_M23"/>
    <property type="match status" value="1"/>
</dbReference>
<dbReference type="Proteomes" id="UP000221024">
    <property type="component" value="Unassembled WGS sequence"/>
</dbReference>
<dbReference type="RefSeq" id="WP_098060814.1">
    <property type="nucleotide sequence ID" value="NZ_PDEP01000001.1"/>
</dbReference>
<accession>A0A2H3NT71</accession>
<dbReference type="AlphaFoldDB" id="A0A2H3NT71"/>
<reference evidence="2 3" key="1">
    <citation type="submission" date="2017-10" db="EMBL/GenBank/DDBJ databases">
        <title>Draft genome of Longimonas halophila.</title>
        <authorList>
            <person name="Goh K.M."/>
            <person name="Shamsir M.S."/>
            <person name="Lim S.W."/>
        </authorList>
    </citation>
    <scope>NUCLEOTIDE SEQUENCE [LARGE SCALE GENOMIC DNA]</scope>
    <source>
        <strain evidence="2 3">KCTC 42399</strain>
    </source>
</reference>
<gene>
    <name evidence="2" type="ORF">CRI93_01435</name>
</gene>
<dbReference type="PANTHER" id="PTHR21666:SF270">
    <property type="entry name" value="MUREIN HYDROLASE ACTIVATOR ENVC"/>
    <property type="match status" value="1"/>
</dbReference>
<evidence type="ECO:0000259" key="1">
    <source>
        <dbReference type="Pfam" id="PF01551"/>
    </source>
</evidence>
<organism evidence="2 3">
    <name type="scientific">Longimonas halophila</name>
    <dbReference type="NCBI Taxonomy" id="1469170"/>
    <lineage>
        <taxon>Bacteria</taxon>
        <taxon>Pseudomonadati</taxon>
        <taxon>Rhodothermota</taxon>
        <taxon>Rhodothermia</taxon>
        <taxon>Rhodothermales</taxon>
        <taxon>Salisaetaceae</taxon>
        <taxon>Longimonas</taxon>
    </lineage>
</organism>
<protein>
    <recommendedName>
        <fullName evidence="1">M23ase beta-sheet core domain-containing protein</fullName>
    </recommendedName>
</protein>